<evidence type="ECO:0000313" key="9">
    <source>
        <dbReference type="EMBL" id="WAC14734.1"/>
    </source>
</evidence>
<feature type="domain" description="ABC3 transporter permease C-terminal" evidence="7">
    <location>
        <begin position="668"/>
        <end position="781"/>
    </location>
</feature>
<feature type="transmembrane region" description="Helical" evidence="6">
    <location>
        <begin position="708"/>
        <end position="734"/>
    </location>
</feature>
<name>A0A9E8NDI0_9BACT</name>
<feature type="domain" description="MacB-like periplasmic core" evidence="8">
    <location>
        <begin position="432"/>
        <end position="630"/>
    </location>
</feature>
<organism evidence="9 10">
    <name type="scientific">Dyadobacter pollutisoli</name>
    <dbReference type="NCBI Taxonomy" id="2910158"/>
    <lineage>
        <taxon>Bacteria</taxon>
        <taxon>Pseudomonadati</taxon>
        <taxon>Bacteroidota</taxon>
        <taxon>Cytophagia</taxon>
        <taxon>Cytophagales</taxon>
        <taxon>Spirosomataceae</taxon>
        <taxon>Dyadobacter</taxon>
    </lineage>
</organism>
<evidence type="ECO:0000259" key="8">
    <source>
        <dbReference type="Pfam" id="PF12704"/>
    </source>
</evidence>
<dbReference type="GO" id="GO:0005886">
    <property type="term" value="C:plasma membrane"/>
    <property type="evidence" value="ECO:0007669"/>
    <property type="project" value="UniProtKB-SubCell"/>
</dbReference>
<keyword evidence="3 6" id="KW-0812">Transmembrane</keyword>
<dbReference type="InterPro" id="IPR025857">
    <property type="entry name" value="MacB_PCD"/>
</dbReference>
<evidence type="ECO:0000256" key="1">
    <source>
        <dbReference type="ARBA" id="ARBA00004651"/>
    </source>
</evidence>
<evidence type="ECO:0000259" key="7">
    <source>
        <dbReference type="Pfam" id="PF02687"/>
    </source>
</evidence>
<keyword evidence="4 6" id="KW-1133">Transmembrane helix</keyword>
<feature type="transmembrane region" description="Helical" evidence="6">
    <location>
        <begin position="749"/>
        <end position="769"/>
    </location>
</feature>
<feature type="transmembrane region" description="Helical" evidence="6">
    <location>
        <begin position="21"/>
        <end position="41"/>
    </location>
</feature>
<evidence type="ECO:0000256" key="3">
    <source>
        <dbReference type="ARBA" id="ARBA00022692"/>
    </source>
</evidence>
<dbReference type="Proteomes" id="UP001164653">
    <property type="component" value="Chromosome"/>
</dbReference>
<keyword evidence="10" id="KW-1185">Reference proteome</keyword>
<dbReference type="Pfam" id="PF12704">
    <property type="entry name" value="MacB_PCD"/>
    <property type="match status" value="2"/>
</dbReference>
<evidence type="ECO:0000256" key="4">
    <source>
        <dbReference type="ARBA" id="ARBA00022989"/>
    </source>
</evidence>
<sequence length="788" mass="88095">MIFNYFKIAWRNLLKSKFYSLINGAGLTLGLGVGILILLWVQDELSFDRFHKHADDIYKLENRVGTGSSKQIWTTTVAPIAMLGKKELPEIKDGVRLCYNESYILFRYKDKVFNEENSQFADPGLFSVFDFGLVQGDARKPFTDDNSVVLTETTAKKYFGNEDPIGKILVVNDQMNFRVSGVVKDFPKNSTIQGDLFLPISKLFNDMYSRRQDGRNRDNDFHQFNYNTYLLLQPGQNISGLADKLRNIHLRNKPDDTDLTYLLQPLVSKHLYKADGSDGGIETVRMFIIIALLILGIACINYVNLSTARSMLRSKEVSMRKIVGAARKQLFTQFIIETALVFGMASAVAVILIYSFLPLYNQLSGKQLVFDFANFQIWKVIGLTLLGTLAVSSIYPALLLSSFDPLKAFKGKTATGISDAALRKVLVVTQFAVSVILIIGTFVISTQLKYIRSKALGYDKTHVLSFGMRNMNSHFEAVKADLLNQPGVIGVTRASSNIVRIGGQTGSNEWDGKEVGETMMSRPMAIEKDFLSFFKMQLVEGKGFTGSVSDSSHFILNETAVKATRLKDPIGKRFKLWDKEGTIIGVVKDFHTTSMRQKIDPSVFYYDAGDANRIYIKTTGNDAEKAIAAAERSWKRYNGDFAFTYGFLDDAFNDMYKSEQQSGFLFNLFAGIAIVISCLGLFGLAAYTAQVRTREIGVRKVLGSSVTGIVRLLASDFIRLIVIAIVIAVPIAWYSMNIWLQDFAYKIHISWWMFVAAGGLALAVAMLTISFQSIKAALMNPVKSLRSE</sequence>
<dbReference type="PANTHER" id="PTHR30572">
    <property type="entry name" value="MEMBRANE COMPONENT OF TRANSPORTER-RELATED"/>
    <property type="match status" value="1"/>
</dbReference>
<feature type="transmembrane region" description="Helical" evidence="6">
    <location>
        <begin position="421"/>
        <end position="444"/>
    </location>
</feature>
<comment type="subcellular location">
    <subcellularLocation>
        <location evidence="1">Cell membrane</location>
        <topology evidence="1">Multi-pass membrane protein</topology>
    </subcellularLocation>
</comment>
<dbReference type="AlphaFoldDB" id="A0A9E8NDI0"/>
<dbReference type="InterPro" id="IPR050250">
    <property type="entry name" value="Macrolide_Exporter_MacB"/>
</dbReference>
<evidence type="ECO:0000256" key="6">
    <source>
        <dbReference type="SAM" id="Phobius"/>
    </source>
</evidence>
<dbReference type="GO" id="GO:0022857">
    <property type="term" value="F:transmembrane transporter activity"/>
    <property type="evidence" value="ECO:0007669"/>
    <property type="project" value="TreeGrafter"/>
</dbReference>
<reference evidence="9" key="1">
    <citation type="submission" date="2022-11" db="EMBL/GenBank/DDBJ databases">
        <title>Dyadobacter pollutisoli sp. nov., isolated from plastic dumped soil.</title>
        <authorList>
            <person name="Kim J.M."/>
            <person name="Kim K.R."/>
            <person name="Lee J.K."/>
            <person name="Hao L."/>
            <person name="Jeon C.O."/>
        </authorList>
    </citation>
    <scope>NUCLEOTIDE SEQUENCE</scope>
    <source>
        <strain evidence="9">U1</strain>
    </source>
</reference>
<accession>A0A9E8NDI0</accession>
<feature type="transmembrane region" description="Helical" evidence="6">
    <location>
        <begin position="664"/>
        <end position="687"/>
    </location>
</feature>
<keyword evidence="5 6" id="KW-0472">Membrane</keyword>
<evidence type="ECO:0000256" key="2">
    <source>
        <dbReference type="ARBA" id="ARBA00022475"/>
    </source>
</evidence>
<dbReference type="Pfam" id="PF02687">
    <property type="entry name" value="FtsX"/>
    <property type="match status" value="2"/>
</dbReference>
<evidence type="ECO:0000256" key="5">
    <source>
        <dbReference type="ARBA" id="ARBA00023136"/>
    </source>
</evidence>
<dbReference type="RefSeq" id="WP_244820101.1">
    <property type="nucleotide sequence ID" value="NZ_CP112998.1"/>
</dbReference>
<gene>
    <name evidence="9" type="ORF">ON006_12380</name>
</gene>
<feature type="transmembrane region" description="Helical" evidence="6">
    <location>
        <begin position="377"/>
        <end position="400"/>
    </location>
</feature>
<feature type="domain" description="ABC3 transporter permease C-terminal" evidence="7">
    <location>
        <begin position="288"/>
        <end position="400"/>
    </location>
</feature>
<feature type="transmembrane region" description="Helical" evidence="6">
    <location>
        <begin position="334"/>
        <end position="357"/>
    </location>
</feature>
<evidence type="ECO:0000313" key="10">
    <source>
        <dbReference type="Proteomes" id="UP001164653"/>
    </source>
</evidence>
<dbReference type="EMBL" id="CP112998">
    <property type="protein sequence ID" value="WAC14734.1"/>
    <property type="molecule type" value="Genomic_DNA"/>
</dbReference>
<proteinExistence type="predicted"/>
<feature type="domain" description="MacB-like periplasmic core" evidence="8">
    <location>
        <begin position="20"/>
        <end position="247"/>
    </location>
</feature>
<protein>
    <submittedName>
        <fullName evidence="9">ABC transporter permease</fullName>
    </submittedName>
</protein>
<dbReference type="InterPro" id="IPR003838">
    <property type="entry name" value="ABC3_permease_C"/>
</dbReference>
<feature type="transmembrane region" description="Helical" evidence="6">
    <location>
        <begin position="286"/>
        <end position="305"/>
    </location>
</feature>
<keyword evidence="2" id="KW-1003">Cell membrane</keyword>
<dbReference type="PANTHER" id="PTHR30572:SF18">
    <property type="entry name" value="ABC-TYPE MACROLIDE FAMILY EXPORT SYSTEM PERMEASE COMPONENT 2"/>
    <property type="match status" value="1"/>
</dbReference>
<dbReference type="KEGG" id="dpf:ON006_12380"/>